<dbReference type="AlphaFoldDB" id="A0A7C8MYQ7"/>
<evidence type="ECO:0000313" key="3">
    <source>
        <dbReference type="Proteomes" id="UP000481858"/>
    </source>
</evidence>
<proteinExistence type="predicted"/>
<protein>
    <recommendedName>
        <fullName evidence="1">SET domain-containing protein</fullName>
    </recommendedName>
</protein>
<comment type="caution">
    <text evidence="2">The sequence shown here is derived from an EMBL/GenBank/DDBJ whole genome shotgun (WGS) entry which is preliminary data.</text>
</comment>
<dbReference type="InterPro" id="IPR001214">
    <property type="entry name" value="SET_dom"/>
</dbReference>
<dbReference type="InParanoid" id="A0A7C8MYQ7"/>
<dbReference type="InterPro" id="IPR046341">
    <property type="entry name" value="SET_dom_sf"/>
</dbReference>
<dbReference type="PANTHER" id="PTHR47332">
    <property type="entry name" value="SET DOMAIN-CONTAINING PROTEIN 5"/>
    <property type="match status" value="1"/>
</dbReference>
<dbReference type="Pfam" id="PF00856">
    <property type="entry name" value="SET"/>
    <property type="match status" value="1"/>
</dbReference>
<sequence length="239" mass="27964">MLPQLQVKTLYLLEIFGTNHKPMANRYNQDDSDSCQSGVFLNVYKINHACTPNAILSYFPEARVMRIYAVKALSKGEEVFIPYCDVSKTYVTRRRLLKFDCQCSTCKSPNRDDSDLRRQIISASRKQLLRDDHKLQTLPRHHDIDDIAWFRTKAYDHLKRVRDENLYHSYYEAYAFVAFFELHSRNGEASMEYIQLVQREDELCNGGIGSKPLEYLINTWYEKYGTINMASLTQGSRIC</sequence>
<dbReference type="InterPro" id="IPR053185">
    <property type="entry name" value="SET_domain_protein"/>
</dbReference>
<dbReference type="Proteomes" id="UP000481858">
    <property type="component" value="Unassembled WGS sequence"/>
</dbReference>
<dbReference type="OrthoDB" id="265717at2759"/>
<evidence type="ECO:0000259" key="1">
    <source>
        <dbReference type="Pfam" id="PF00856"/>
    </source>
</evidence>
<dbReference type="CDD" id="cd20071">
    <property type="entry name" value="SET_SMYD"/>
    <property type="match status" value="1"/>
</dbReference>
<dbReference type="EMBL" id="WUBL01000011">
    <property type="protein sequence ID" value="KAF2971793.1"/>
    <property type="molecule type" value="Genomic_DNA"/>
</dbReference>
<reference evidence="2 3" key="1">
    <citation type="submission" date="2019-12" db="EMBL/GenBank/DDBJ databases">
        <title>Draft genome sequence of the ascomycete Xylaria multiplex DSM 110363.</title>
        <authorList>
            <person name="Buettner E."/>
            <person name="Kellner H."/>
        </authorList>
    </citation>
    <scope>NUCLEOTIDE SEQUENCE [LARGE SCALE GENOMIC DNA]</scope>
    <source>
        <strain evidence="2 3">DSM 110363</strain>
    </source>
</reference>
<keyword evidence="3" id="KW-1185">Reference proteome</keyword>
<gene>
    <name evidence="2" type="ORF">GQX73_g1783</name>
</gene>
<organism evidence="2 3">
    <name type="scientific">Xylaria multiplex</name>
    <dbReference type="NCBI Taxonomy" id="323545"/>
    <lineage>
        <taxon>Eukaryota</taxon>
        <taxon>Fungi</taxon>
        <taxon>Dikarya</taxon>
        <taxon>Ascomycota</taxon>
        <taxon>Pezizomycotina</taxon>
        <taxon>Sordariomycetes</taxon>
        <taxon>Xylariomycetidae</taxon>
        <taxon>Xylariales</taxon>
        <taxon>Xylariaceae</taxon>
        <taxon>Xylaria</taxon>
    </lineage>
</organism>
<accession>A0A7C8MYQ7</accession>
<dbReference type="PANTHER" id="PTHR47332:SF4">
    <property type="entry name" value="SET DOMAIN-CONTAINING PROTEIN 5"/>
    <property type="match status" value="1"/>
</dbReference>
<dbReference type="Gene3D" id="2.170.270.10">
    <property type="entry name" value="SET domain"/>
    <property type="match status" value="1"/>
</dbReference>
<evidence type="ECO:0000313" key="2">
    <source>
        <dbReference type="EMBL" id="KAF2971793.1"/>
    </source>
</evidence>
<dbReference type="SUPFAM" id="SSF82199">
    <property type="entry name" value="SET domain"/>
    <property type="match status" value="1"/>
</dbReference>
<feature type="domain" description="SET" evidence="1">
    <location>
        <begin position="45"/>
        <end position="83"/>
    </location>
</feature>
<name>A0A7C8MYQ7_9PEZI</name>